<evidence type="ECO:0000313" key="1">
    <source>
        <dbReference type="EMBL" id="GGX24703.1"/>
    </source>
</evidence>
<dbReference type="EMBL" id="BMWS01000019">
    <property type="protein sequence ID" value="GGX24703.1"/>
    <property type="molecule type" value="Genomic_DNA"/>
</dbReference>
<name>A0A918JZ65_9FLAO</name>
<accession>A0A918JZ65</accession>
<reference evidence="1 2" key="1">
    <citation type="journal article" date="2014" name="Int. J. Syst. Evol. Microbiol.">
        <title>Complete genome sequence of Corynebacterium casei LMG S-19264T (=DSM 44701T), isolated from a smear-ripened cheese.</title>
        <authorList>
            <consortium name="US DOE Joint Genome Institute (JGI-PGF)"/>
            <person name="Walter F."/>
            <person name="Albersmeier A."/>
            <person name="Kalinowski J."/>
            <person name="Ruckert C."/>
        </authorList>
    </citation>
    <scope>NUCLEOTIDE SEQUENCE [LARGE SCALE GENOMIC DNA]</scope>
    <source>
        <strain evidence="1 2">KCTC 12285</strain>
    </source>
</reference>
<dbReference type="AlphaFoldDB" id="A0A918JZ65"/>
<proteinExistence type="predicted"/>
<organism evidence="1 2">
    <name type="scientific">Aquimarina muelleri</name>
    <dbReference type="NCBI Taxonomy" id="279356"/>
    <lineage>
        <taxon>Bacteria</taxon>
        <taxon>Pseudomonadati</taxon>
        <taxon>Bacteroidota</taxon>
        <taxon>Flavobacteriia</taxon>
        <taxon>Flavobacteriales</taxon>
        <taxon>Flavobacteriaceae</taxon>
        <taxon>Aquimarina</taxon>
    </lineage>
</organism>
<keyword evidence="2" id="KW-1185">Reference proteome</keyword>
<comment type="caution">
    <text evidence="1">The sequence shown here is derived from an EMBL/GenBank/DDBJ whole genome shotgun (WGS) entry which is preliminary data.</text>
</comment>
<dbReference type="Proteomes" id="UP000601108">
    <property type="component" value="Unassembled WGS sequence"/>
</dbReference>
<gene>
    <name evidence="1" type="ORF">GCM10007384_27190</name>
</gene>
<dbReference type="RefSeq" id="WP_027412457.1">
    <property type="nucleotide sequence ID" value="NZ_BMWS01000019.1"/>
</dbReference>
<evidence type="ECO:0000313" key="2">
    <source>
        <dbReference type="Proteomes" id="UP000601108"/>
    </source>
</evidence>
<protein>
    <submittedName>
        <fullName evidence="1">Uncharacterized protein</fullName>
    </submittedName>
</protein>
<sequence>MNLYNSVFLFFFFSFSYSQELSQNEINISYESFLQAVEKKDTLVTEKFKRYKCSEFFSGSIKFYFLEKKLKLIIHRYKQGGDMNLEHYYVDKDTLRLQTSFLENIRYNTYSFESTHEKSSTIEKVLEVIEFRKFFGRDFNELCYERKDMQKLAEWNSDFFNSLSFKKKQCANGVVEDVNYKYRLLLKAEKKLVNYGGKKLGCIFHLW</sequence>